<dbReference type="AlphaFoldDB" id="A0A7W5Z4B1"/>
<evidence type="ECO:0000256" key="6">
    <source>
        <dbReference type="SAM" id="Phobius"/>
    </source>
</evidence>
<dbReference type="GO" id="GO:0016020">
    <property type="term" value="C:membrane"/>
    <property type="evidence" value="ECO:0007669"/>
    <property type="project" value="UniProtKB-SubCell"/>
</dbReference>
<evidence type="ECO:0000313" key="8">
    <source>
        <dbReference type="Proteomes" id="UP000537592"/>
    </source>
</evidence>
<keyword evidence="5 6" id="KW-0472">Membrane</keyword>
<comment type="caution">
    <text evidence="7">The sequence shown here is derived from an EMBL/GenBank/DDBJ whole genome shotgun (WGS) entry which is preliminary data.</text>
</comment>
<dbReference type="EMBL" id="JACICC010000004">
    <property type="protein sequence ID" value="MBB3809729.1"/>
    <property type="molecule type" value="Genomic_DNA"/>
</dbReference>
<gene>
    <name evidence="7" type="ORF">FHS81_001817</name>
</gene>
<feature type="transmembrane region" description="Helical" evidence="6">
    <location>
        <begin position="158"/>
        <end position="176"/>
    </location>
</feature>
<dbReference type="RefSeq" id="WP_183752174.1">
    <property type="nucleotide sequence ID" value="NZ_JACICC010000004.1"/>
</dbReference>
<keyword evidence="4 6" id="KW-1133">Transmembrane helix</keyword>
<dbReference type="PANTHER" id="PTHR21716:SF4">
    <property type="entry name" value="TRANSMEMBRANE PROTEIN 245"/>
    <property type="match status" value="1"/>
</dbReference>
<evidence type="ECO:0000313" key="7">
    <source>
        <dbReference type="EMBL" id="MBB3809729.1"/>
    </source>
</evidence>
<dbReference type="InterPro" id="IPR002549">
    <property type="entry name" value="AI-2E-like"/>
</dbReference>
<feature type="transmembrane region" description="Helical" evidence="6">
    <location>
        <begin position="273"/>
        <end position="290"/>
    </location>
</feature>
<sequence length="353" mass="38346">MSKGTVETFSFIAVVVIVTAAFIWLLMPYYSAILWAVILAILFNPLQVKLERWLGGRRNIAAGISMLACICIVVIPVSAILASIGQEATSIYMRMSTRELNLSQIIANIHNALPPFVHHGIEALNLGNLAEIQNRLTTMALQASQMAATRAVAIGQNTAQFIVGLGIMLYLLFFLFRDNRQLISVIRTASPLNQQYTDHILNKFASVVEATVKGNIIIAAIQGTIGGVAFWFLDIQAAMLWGVVMAVLSLLPAVGASLVWVPASAILFFSGDYIRGGILFLIGLFVISVIDNLLRPTLVGKGTRLPDYLIFISTVGGIWLFGMNGLVIGPLIAALFVSVWSLFGNSPWHSTKE</sequence>
<reference evidence="7 8" key="1">
    <citation type="submission" date="2020-08" db="EMBL/GenBank/DDBJ databases">
        <title>Genomic Encyclopedia of Type Strains, Phase IV (KMG-IV): sequencing the most valuable type-strain genomes for metagenomic binning, comparative biology and taxonomic classification.</title>
        <authorList>
            <person name="Goeker M."/>
        </authorList>
    </citation>
    <scope>NUCLEOTIDE SEQUENCE [LARGE SCALE GENOMIC DNA]</scope>
    <source>
        <strain evidence="7 8">DSM 28760</strain>
    </source>
</reference>
<organism evidence="7 8">
    <name type="scientific">Pseudochelatococcus contaminans</name>
    <dbReference type="NCBI Taxonomy" id="1538103"/>
    <lineage>
        <taxon>Bacteria</taxon>
        <taxon>Pseudomonadati</taxon>
        <taxon>Pseudomonadota</taxon>
        <taxon>Alphaproteobacteria</taxon>
        <taxon>Hyphomicrobiales</taxon>
        <taxon>Chelatococcaceae</taxon>
        <taxon>Pseudochelatococcus</taxon>
    </lineage>
</organism>
<comment type="subcellular location">
    <subcellularLocation>
        <location evidence="1">Membrane</location>
        <topology evidence="1">Multi-pass membrane protein</topology>
    </subcellularLocation>
</comment>
<feature type="transmembrane region" description="Helical" evidence="6">
    <location>
        <begin position="216"/>
        <end position="233"/>
    </location>
</feature>
<feature type="transmembrane region" description="Helical" evidence="6">
    <location>
        <begin position="310"/>
        <end position="343"/>
    </location>
</feature>
<evidence type="ECO:0000256" key="1">
    <source>
        <dbReference type="ARBA" id="ARBA00004141"/>
    </source>
</evidence>
<comment type="similarity">
    <text evidence="2">Belongs to the autoinducer-2 exporter (AI-2E) (TC 2.A.86) family.</text>
</comment>
<feature type="transmembrane region" description="Helical" evidence="6">
    <location>
        <begin position="32"/>
        <end position="48"/>
    </location>
</feature>
<protein>
    <submittedName>
        <fullName evidence="7">Putative PurR-regulated permease PerM</fullName>
    </submittedName>
</protein>
<evidence type="ECO:0000256" key="3">
    <source>
        <dbReference type="ARBA" id="ARBA00022692"/>
    </source>
</evidence>
<evidence type="ECO:0000256" key="2">
    <source>
        <dbReference type="ARBA" id="ARBA00009773"/>
    </source>
</evidence>
<dbReference type="Proteomes" id="UP000537592">
    <property type="component" value="Unassembled WGS sequence"/>
</dbReference>
<dbReference type="Pfam" id="PF01594">
    <property type="entry name" value="AI-2E_transport"/>
    <property type="match status" value="1"/>
</dbReference>
<name>A0A7W5Z4B1_9HYPH</name>
<feature type="transmembrane region" description="Helical" evidence="6">
    <location>
        <begin position="60"/>
        <end position="84"/>
    </location>
</feature>
<keyword evidence="3 6" id="KW-0812">Transmembrane</keyword>
<accession>A0A7W5Z4B1</accession>
<evidence type="ECO:0000256" key="4">
    <source>
        <dbReference type="ARBA" id="ARBA00022989"/>
    </source>
</evidence>
<proteinExistence type="inferred from homology"/>
<keyword evidence="8" id="KW-1185">Reference proteome</keyword>
<dbReference type="PANTHER" id="PTHR21716">
    <property type="entry name" value="TRANSMEMBRANE PROTEIN"/>
    <property type="match status" value="1"/>
</dbReference>
<feature type="transmembrane region" description="Helical" evidence="6">
    <location>
        <begin position="239"/>
        <end position="261"/>
    </location>
</feature>
<evidence type="ECO:0000256" key="5">
    <source>
        <dbReference type="ARBA" id="ARBA00023136"/>
    </source>
</evidence>